<evidence type="ECO:0000313" key="2">
    <source>
        <dbReference type="Proteomes" id="UP000657918"/>
    </source>
</evidence>
<dbReference type="Proteomes" id="UP000657918">
    <property type="component" value="Unassembled WGS sequence"/>
</dbReference>
<name>A0A835JIC4_9ROSI</name>
<dbReference type="EMBL" id="JADGMS010000013">
    <property type="protein sequence ID" value="KAF9670813.1"/>
    <property type="molecule type" value="Genomic_DNA"/>
</dbReference>
<sequence length="118" mass="13362">MNLHFSTKLFSLLPQNYQVSISSTRNTVFILDYSISQAMQELDSTSNLRTMIPEQGALPQWVLPEFYCCLAPLWDKSWNCSGGSRGTSLCVQNSDWNQMGAWACLLLSTIVFQLSWLS</sequence>
<keyword evidence="2" id="KW-1185">Reference proteome</keyword>
<evidence type="ECO:0000313" key="1">
    <source>
        <dbReference type="EMBL" id="KAF9670813.1"/>
    </source>
</evidence>
<comment type="caution">
    <text evidence="1">The sequence shown here is derived from an EMBL/GenBank/DDBJ whole genome shotgun (WGS) entry which is preliminary data.</text>
</comment>
<proteinExistence type="predicted"/>
<dbReference type="AlphaFoldDB" id="A0A835JIC4"/>
<accession>A0A835JIC4</accession>
<reference evidence="1 2" key="1">
    <citation type="submission" date="2020-10" db="EMBL/GenBank/DDBJ databases">
        <title>Plant Genome Project.</title>
        <authorList>
            <person name="Zhang R.-G."/>
        </authorList>
    </citation>
    <scope>NUCLEOTIDE SEQUENCE [LARGE SCALE GENOMIC DNA]</scope>
    <source>
        <strain evidence="1">FAFU-HL-1</strain>
        <tissue evidence="1">Leaf</tissue>
    </source>
</reference>
<protein>
    <submittedName>
        <fullName evidence="1">Uncharacterized protein</fullName>
    </submittedName>
</protein>
<gene>
    <name evidence="1" type="ORF">SADUNF_Sadunf13G0107800</name>
</gene>
<organism evidence="1 2">
    <name type="scientific">Salix dunnii</name>
    <dbReference type="NCBI Taxonomy" id="1413687"/>
    <lineage>
        <taxon>Eukaryota</taxon>
        <taxon>Viridiplantae</taxon>
        <taxon>Streptophyta</taxon>
        <taxon>Embryophyta</taxon>
        <taxon>Tracheophyta</taxon>
        <taxon>Spermatophyta</taxon>
        <taxon>Magnoliopsida</taxon>
        <taxon>eudicotyledons</taxon>
        <taxon>Gunneridae</taxon>
        <taxon>Pentapetalae</taxon>
        <taxon>rosids</taxon>
        <taxon>fabids</taxon>
        <taxon>Malpighiales</taxon>
        <taxon>Salicaceae</taxon>
        <taxon>Saliceae</taxon>
        <taxon>Salix</taxon>
    </lineage>
</organism>